<reference evidence="1" key="1">
    <citation type="journal article" date="2023" name="Mol. Phylogenet. Evol.">
        <title>Genome-scale phylogeny and comparative genomics of the fungal order Sordariales.</title>
        <authorList>
            <person name="Hensen N."/>
            <person name="Bonometti L."/>
            <person name="Westerberg I."/>
            <person name="Brannstrom I.O."/>
            <person name="Guillou S."/>
            <person name="Cros-Aarteil S."/>
            <person name="Calhoun S."/>
            <person name="Haridas S."/>
            <person name="Kuo A."/>
            <person name="Mondo S."/>
            <person name="Pangilinan J."/>
            <person name="Riley R."/>
            <person name="LaButti K."/>
            <person name="Andreopoulos B."/>
            <person name="Lipzen A."/>
            <person name="Chen C."/>
            <person name="Yan M."/>
            <person name="Daum C."/>
            <person name="Ng V."/>
            <person name="Clum A."/>
            <person name="Steindorff A."/>
            <person name="Ohm R.A."/>
            <person name="Martin F."/>
            <person name="Silar P."/>
            <person name="Natvig D.O."/>
            <person name="Lalanne C."/>
            <person name="Gautier V."/>
            <person name="Ament-Velasquez S.L."/>
            <person name="Kruys A."/>
            <person name="Hutchinson M.I."/>
            <person name="Powell A.J."/>
            <person name="Barry K."/>
            <person name="Miller A.N."/>
            <person name="Grigoriev I.V."/>
            <person name="Debuchy R."/>
            <person name="Gladieux P."/>
            <person name="Hiltunen Thoren M."/>
            <person name="Johannesson H."/>
        </authorList>
    </citation>
    <scope>NUCLEOTIDE SEQUENCE</scope>
    <source>
        <strain evidence="1">CBS 892.96</strain>
    </source>
</reference>
<keyword evidence="2" id="KW-1185">Reference proteome</keyword>
<organism evidence="1 2">
    <name type="scientific">Triangularia setosa</name>
    <dbReference type="NCBI Taxonomy" id="2587417"/>
    <lineage>
        <taxon>Eukaryota</taxon>
        <taxon>Fungi</taxon>
        <taxon>Dikarya</taxon>
        <taxon>Ascomycota</taxon>
        <taxon>Pezizomycotina</taxon>
        <taxon>Sordariomycetes</taxon>
        <taxon>Sordariomycetidae</taxon>
        <taxon>Sordariales</taxon>
        <taxon>Podosporaceae</taxon>
        <taxon>Triangularia</taxon>
    </lineage>
</organism>
<feature type="non-terminal residue" evidence="1">
    <location>
        <position position="1"/>
    </location>
</feature>
<evidence type="ECO:0000313" key="2">
    <source>
        <dbReference type="Proteomes" id="UP001302321"/>
    </source>
</evidence>
<sequence>DGLIKEGIIPQPSLEDQVRQMTNEQKIAEVLKAFECEQVSITLSISLTTTTANSSTRLKPVLVSQW</sequence>
<comment type="caution">
    <text evidence="1">The sequence shown here is derived from an EMBL/GenBank/DDBJ whole genome shotgun (WGS) entry which is preliminary data.</text>
</comment>
<proteinExistence type="predicted"/>
<dbReference type="AlphaFoldDB" id="A0AAN7A427"/>
<dbReference type="Proteomes" id="UP001302321">
    <property type="component" value="Unassembled WGS sequence"/>
</dbReference>
<protein>
    <submittedName>
        <fullName evidence="1">Uncharacterized protein</fullName>
    </submittedName>
</protein>
<dbReference type="EMBL" id="MU866353">
    <property type="protein sequence ID" value="KAK4173303.1"/>
    <property type="molecule type" value="Genomic_DNA"/>
</dbReference>
<accession>A0AAN7A427</accession>
<reference evidence="1" key="2">
    <citation type="submission" date="2023-05" db="EMBL/GenBank/DDBJ databases">
        <authorList>
            <consortium name="Lawrence Berkeley National Laboratory"/>
            <person name="Steindorff A."/>
            <person name="Hensen N."/>
            <person name="Bonometti L."/>
            <person name="Westerberg I."/>
            <person name="Brannstrom I.O."/>
            <person name="Guillou S."/>
            <person name="Cros-Aarteil S."/>
            <person name="Calhoun S."/>
            <person name="Haridas S."/>
            <person name="Kuo A."/>
            <person name="Mondo S."/>
            <person name="Pangilinan J."/>
            <person name="Riley R."/>
            <person name="Labutti K."/>
            <person name="Andreopoulos B."/>
            <person name="Lipzen A."/>
            <person name="Chen C."/>
            <person name="Yanf M."/>
            <person name="Daum C."/>
            <person name="Ng V."/>
            <person name="Clum A."/>
            <person name="Ohm R."/>
            <person name="Martin F."/>
            <person name="Silar P."/>
            <person name="Natvig D."/>
            <person name="Lalanne C."/>
            <person name="Gautier V."/>
            <person name="Ament-Velasquez S.L."/>
            <person name="Kruys A."/>
            <person name="Hutchinson M.I."/>
            <person name="Powell A.J."/>
            <person name="Barry K."/>
            <person name="Miller A.N."/>
            <person name="Grigoriev I.V."/>
            <person name="Debuchy R."/>
            <person name="Gladieux P."/>
            <person name="Thoren M.H."/>
            <person name="Johannesson H."/>
        </authorList>
    </citation>
    <scope>NUCLEOTIDE SEQUENCE</scope>
    <source>
        <strain evidence="1">CBS 892.96</strain>
    </source>
</reference>
<name>A0AAN7A427_9PEZI</name>
<gene>
    <name evidence="1" type="ORF">QBC36DRAFT_194944</name>
</gene>
<evidence type="ECO:0000313" key="1">
    <source>
        <dbReference type="EMBL" id="KAK4173303.1"/>
    </source>
</evidence>